<dbReference type="UniPathway" id="UPA00251">
    <property type="reaction ID" value="UER00319"/>
</dbReference>
<evidence type="ECO:0000256" key="7">
    <source>
        <dbReference type="ARBA" id="ARBA00048169"/>
    </source>
</evidence>
<dbReference type="PRINTS" id="PR00151">
    <property type="entry name" value="PORPHBDMNASE"/>
</dbReference>
<dbReference type="AlphaFoldDB" id="A0A7Z2S8Y3"/>
<dbReference type="InterPro" id="IPR000860">
    <property type="entry name" value="HemC"/>
</dbReference>
<evidence type="ECO:0000256" key="5">
    <source>
        <dbReference type="ARBA" id="ARBA00022679"/>
    </source>
</evidence>
<evidence type="ECO:0000256" key="4">
    <source>
        <dbReference type="ARBA" id="ARBA00011245"/>
    </source>
</evidence>
<dbReference type="SUPFAM" id="SSF54782">
    <property type="entry name" value="Porphobilinogen deaminase (hydroxymethylbilane synthase), C-terminal domain"/>
    <property type="match status" value="1"/>
</dbReference>
<dbReference type="EMBL" id="CP047895">
    <property type="protein sequence ID" value="QHL90209.1"/>
    <property type="molecule type" value="Genomic_DNA"/>
</dbReference>
<comment type="catalytic activity">
    <reaction evidence="7 8">
        <text>4 porphobilinogen + H2O = hydroxymethylbilane + 4 NH4(+)</text>
        <dbReference type="Rhea" id="RHEA:13185"/>
        <dbReference type="ChEBI" id="CHEBI:15377"/>
        <dbReference type="ChEBI" id="CHEBI:28938"/>
        <dbReference type="ChEBI" id="CHEBI:57845"/>
        <dbReference type="ChEBI" id="CHEBI:58126"/>
        <dbReference type="EC" id="2.5.1.61"/>
    </reaction>
</comment>
<reference evidence="11 12" key="1">
    <citation type="submission" date="2020-01" db="EMBL/GenBank/DDBJ databases">
        <title>Sphingomonas sp. C33 whole genome sequece.</title>
        <authorList>
            <person name="Park C."/>
        </authorList>
    </citation>
    <scope>NUCLEOTIDE SEQUENCE [LARGE SCALE GENOMIC DNA]</scope>
    <source>
        <strain evidence="11 12">C33</strain>
    </source>
</reference>
<evidence type="ECO:0000256" key="8">
    <source>
        <dbReference type="HAMAP-Rule" id="MF_00260"/>
    </source>
</evidence>
<dbReference type="NCBIfam" id="TIGR00212">
    <property type="entry name" value="hemC"/>
    <property type="match status" value="1"/>
</dbReference>
<dbReference type="Proteomes" id="UP000464468">
    <property type="component" value="Chromosome"/>
</dbReference>
<comment type="function">
    <text evidence="1 8">Tetrapolymerization of the monopyrrole PBG into the hydroxymethylbilane pre-uroporphyrinogen in several discrete steps.</text>
</comment>
<sequence>MERILRLGTRGSPLALTQARMVRAALAAAHGWSEEDIEIVTFKTSGDRFQDRALADLGGKALWTKELDVALTEGRIDFAVHSMKDVETIRPATICIAAMLPRADVRDRLIGAASIAALPQGARIGTSSPRRAAQLKRARPDVETLLYRGNVETRLAKLEAGEVDATLLAAAGLDRLGHGDIGVAIATDEMLPAPAQGAVGIEARAGDDRMRDLLAAIDHPATTACVFAERAFLARLGAGCRSPVAALAEPDGGLMRMRAEILSPDGSQHVGDTAEIAVEGDAEELAEELLGRAPAELKALFVG</sequence>
<evidence type="ECO:0000256" key="1">
    <source>
        <dbReference type="ARBA" id="ARBA00002869"/>
    </source>
</evidence>
<feature type="modified residue" description="S-(dipyrrolylmethanemethyl)cysteine" evidence="8">
    <location>
        <position position="240"/>
    </location>
</feature>
<dbReference type="PANTHER" id="PTHR11557">
    <property type="entry name" value="PORPHOBILINOGEN DEAMINASE"/>
    <property type="match status" value="1"/>
</dbReference>
<dbReference type="RefSeq" id="WP_160592137.1">
    <property type="nucleotide sequence ID" value="NZ_CP047895.1"/>
</dbReference>
<dbReference type="GO" id="GO:0006782">
    <property type="term" value="P:protoporphyrinogen IX biosynthetic process"/>
    <property type="evidence" value="ECO:0007669"/>
    <property type="project" value="UniProtKB-UniRule"/>
</dbReference>
<comment type="similarity">
    <text evidence="3 8">Belongs to the HMBS family.</text>
</comment>
<name>A0A7Z2S8Y3_9SPHN</name>
<dbReference type="GO" id="GO:0005737">
    <property type="term" value="C:cytoplasm"/>
    <property type="evidence" value="ECO:0007669"/>
    <property type="project" value="UniProtKB-UniRule"/>
</dbReference>
<evidence type="ECO:0000313" key="11">
    <source>
        <dbReference type="EMBL" id="QHL90209.1"/>
    </source>
</evidence>
<evidence type="ECO:0000256" key="3">
    <source>
        <dbReference type="ARBA" id="ARBA00005638"/>
    </source>
</evidence>
<dbReference type="InterPro" id="IPR022419">
    <property type="entry name" value="Porphobilin_deaminase_cofac_BS"/>
</dbReference>
<dbReference type="KEGG" id="schy:GVO57_04345"/>
<evidence type="ECO:0000256" key="6">
    <source>
        <dbReference type="ARBA" id="ARBA00023244"/>
    </source>
</evidence>
<dbReference type="PROSITE" id="PS00533">
    <property type="entry name" value="PORPHOBILINOGEN_DEAM"/>
    <property type="match status" value="1"/>
</dbReference>
<gene>
    <name evidence="8 11" type="primary">hemC</name>
    <name evidence="11" type="ORF">GVO57_04345</name>
</gene>
<keyword evidence="12" id="KW-1185">Reference proteome</keyword>
<dbReference type="InterPro" id="IPR022418">
    <property type="entry name" value="Porphobilinogen_deaminase_C"/>
</dbReference>
<evidence type="ECO:0000259" key="9">
    <source>
        <dbReference type="Pfam" id="PF01379"/>
    </source>
</evidence>
<keyword evidence="5 8" id="KW-0808">Transferase</keyword>
<dbReference type="PANTHER" id="PTHR11557:SF0">
    <property type="entry name" value="PORPHOBILINOGEN DEAMINASE"/>
    <property type="match status" value="1"/>
</dbReference>
<comment type="pathway">
    <text evidence="2">Porphyrin-containing compound metabolism; protoporphyrin-IX biosynthesis; coproporphyrinogen-III from 5-aminolevulinate: step 2/4.</text>
</comment>
<accession>A0A7Z2S8Y3</accession>
<dbReference type="Gene3D" id="3.30.160.40">
    <property type="entry name" value="Porphobilinogen deaminase, C-terminal domain"/>
    <property type="match status" value="1"/>
</dbReference>
<comment type="cofactor">
    <cofactor evidence="8">
        <name>dipyrromethane</name>
        <dbReference type="ChEBI" id="CHEBI:60342"/>
    </cofactor>
    <text evidence="8">Binds 1 dipyrromethane group covalently.</text>
</comment>
<organism evidence="11 12">
    <name type="scientific">Sphingomonas changnyeongensis</name>
    <dbReference type="NCBI Taxonomy" id="2698679"/>
    <lineage>
        <taxon>Bacteria</taxon>
        <taxon>Pseudomonadati</taxon>
        <taxon>Pseudomonadota</taxon>
        <taxon>Alphaproteobacteria</taxon>
        <taxon>Sphingomonadales</taxon>
        <taxon>Sphingomonadaceae</taxon>
        <taxon>Sphingomonas</taxon>
    </lineage>
</organism>
<protein>
    <recommendedName>
        <fullName evidence="8">Porphobilinogen deaminase</fullName>
        <shortName evidence="8">PBG</shortName>
        <ecNumber evidence="8">2.5.1.61</ecNumber>
    </recommendedName>
    <alternativeName>
        <fullName evidence="8">Hydroxymethylbilane synthase</fullName>
        <shortName evidence="8">HMBS</shortName>
    </alternativeName>
    <alternativeName>
        <fullName evidence="8">Pre-uroporphyrinogen synthase</fullName>
    </alternativeName>
</protein>
<evidence type="ECO:0000313" key="12">
    <source>
        <dbReference type="Proteomes" id="UP000464468"/>
    </source>
</evidence>
<keyword evidence="6 8" id="KW-0627">Porphyrin biosynthesis</keyword>
<dbReference type="Gene3D" id="3.40.190.10">
    <property type="entry name" value="Periplasmic binding protein-like II"/>
    <property type="match status" value="2"/>
</dbReference>
<proteinExistence type="inferred from homology"/>
<comment type="subunit">
    <text evidence="4 8">Monomer.</text>
</comment>
<dbReference type="EC" id="2.5.1.61" evidence="8"/>
<dbReference type="HAMAP" id="MF_00260">
    <property type="entry name" value="Porphobil_deam"/>
    <property type="match status" value="1"/>
</dbReference>
<dbReference type="InterPro" id="IPR022417">
    <property type="entry name" value="Porphobilin_deaminase_N"/>
</dbReference>
<feature type="domain" description="Porphobilinogen deaminase N-terminal" evidence="9">
    <location>
        <begin position="5"/>
        <end position="211"/>
    </location>
</feature>
<comment type="miscellaneous">
    <text evidence="8">The porphobilinogen subunits are added to the dipyrromethane group.</text>
</comment>
<evidence type="ECO:0000259" key="10">
    <source>
        <dbReference type="Pfam" id="PF03900"/>
    </source>
</evidence>
<dbReference type="FunFam" id="3.40.190.10:FF:000005">
    <property type="entry name" value="Porphobilinogen deaminase"/>
    <property type="match status" value="1"/>
</dbReference>
<evidence type="ECO:0000256" key="2">
    <source>
        <dbReference type="ARBA" id="ARBA00004735"/>
    </source>
</evidence>
<dbReference type="SUPFAM" id="SSF53850">
    <property type="entry name" value="Periplasmic binding protein-like II"/>
    <property type="match status" value="1"/>
</dbReference>
<dbReference type="GO" id="GO:0004418">
    <property type="term" value="F:hydroxymethylbilane synthase activity"/>
    <property type="evidence" value="ECO:0007669"/>
    <property type="project" value="UniProtKB-UniRule"/>
</dbReference>
<dbReference type="Pfam" id="PF01379">
    <property type="entry name" value="Porphobil_deam"/>
    <property type="match status" value="1"/>
</dbReference>
<dbReference type="PIRSF" id="PIRSF001438">
    <property type="entry name" value="4pyrrol_synth_OHMeBilane_synth"/>
    <property type="match status" value="1"/>
</dbReference>
<feature type="domain" description="Porphobilinogen deaminase C-terminal" evidence="10">
    <location>
        <begin position="224"/>
        <end position="289"/>
    </location>
</feature>
<dbReference type="InterPro" id="IPR036803">
    <property type="entry name" value="Porphobilinogen_deaminase_C_sf"/>
</dbReference>
<dbReference type="Pfam" id="PF03900">
    <property type="entry name" value="Porphobil_deamC"/>
    <property type="match status" value="1"/>
</dbReference>